<dbReference type="Proteomes" id="UP001159428">
    <property type="component" value="Unassembled WGS sequence"/>
</dbReference>
<organism evidence="1 2">
    <name type="scientific">Pocillopora meandrina</name>
    <dbReference type="NCBI Taxonomy" id="46732"/>
    <lineage>
        <taxon>Eukaryota</taxon>
        <taxon>Metazoa</taxon>
        <taxon>Cnidaria</taxon>
        <taxon>Anthozoa</taxon>
        <taxon>Hexacorallia</taxon>
        <taxon>Scleractinia</taxon>
        <taxon>Astrocoeniina</taxon>
        <taxon>Pocilloporidae</taxon>
        <taxon>Pocillopora</taxon>
    </lineage>
</organism>
<reference evidence="1 2" key="1">
    <citation type="submission" date="2022-05" db="EMBL/GenBank/DDBJ databases">
        <authorList>
            <consortium name="Genoscope - CEA"/>
            <person name="William W."/>
        </authorList>
    </citation>
    <scope>NUCLEOTIDE SEQUENCE [LARGE SCALE GENOMIC DNA]</scope>
</reference>
<evidence type="ECO:0000313" key="2">
    <source>
        <dbReference type="Proteomes" id="UP001159428"/>
    </source>
</evidence>
<comment type="caution">
    <text evidence="1">The sequence shown here is derived from an EMBL/GenBank/DDBJ whole genome shotgun (WGS) entry which is preliminary data.</text>
</comment>
<sequence length="83" mass="10018">KWCFIYQVYRGRHRLSVFNQFYHMLDKRSLTAYFSGPVLPHLYYAYIVWGDQSGLTTQMKQLQPFQNRFAKKIVKVKVSQLRP</sequence>
<proteinExistence type="predicted"/>
<dbReference type="EMBL" id="CALNXJ010000020">
    <property type="protein sequence ID" value="CAH3124033.1"/>
    <property type="molecule type" value="Genomic_DNA"/>
</dbReference>
<protein>
    <submittedName>
        <fullName evidence="1">Uncharacterized protein</fullName>
    </submittedName>
</protein>
<keyword evidence="2" id="KW-1185">Reference proteome</keyword>
<name>A0AAU9WRU4_9CNID</name>
<dbReference type="AlphaFoldDB" id="A0AAU9WRU4"/>
<evidence type="ECO:0000313" key="1">
    <source>
        <dbReference type="EMBL" id="CAH3124033.1"/>
    </source>
</evidence>
<feature type="non-terminal residue" evidence="1">
    <location>
        <position position="1"/>
    </location>
</feature>
<accession>A0AAU9WRU4</accession>
<gene>
    <name evidence="1" type="ORF">PMEA_00011690</name>
</gene>